<keyword evidence="2" id="KW-0238">DNA-binding</keyword>
<dbReference type="SUPFAM" id="SSF46785">
    <property type="entry name" value="Winged helix' DNA-binding domain"/>
    <property type="match status" value="1"/>
</dbReference>
<feature type="domain" description="HTH marR-type" evidence="1">
    <location>
        <begin position="14"/>
        <end position="146"/>
    </location>
</feature>
<dbReference type="GO" id="GO:0006950">
    <property type="term" value="P:response to stress"/>
    <property type="evidence" value="ECO:0007669"/>
    <property type="project" value="TreeGrafter"/>
</dbReference>
<evidence type="ECO:0000313" key="2">
    <source>
        <dbReference type="EMBL" id="SHI03543.1"/>
    </source>
</evidence>
<gene>
    <name evidence="2" type="ORF">SAMN05443248_7639</name>
</gene>
<dbReference type="AlphaFoldDB" id="A0A1M5XWD0"/>
<dbReference type="SMART" id="SM00347">
    <property type="entry name" value="HTH_MARR"/>
    <property type="match status" value="1"/>
</dbReference>
<organism evidence="2 3">
    <name type="scientific">Bradyrhizobium erythrophlei</name>
    <dbReference type="NCBI Taxonomy" id="1437360"/>
    <lineage>
        <taxon>Bacteria</taxon>
        <taxon>Pseudomonadati</taxon>
        <taxon>Pseudomonadota</taxon>
        <taxon>Alphaproteobacteria</taxon>
        <taxon>Hyphomicrobiales</taxon>
        <taxon>Nitrobacteraceae</taxon>
        <taxon>Bradyrhizobium</taxon>
    </lineage>
</organism>
<dbReference type="InterPro" id="IPR036388">
    <property type="entry name" value="WH-like_DNA-bd_sf"/>
</dbReference>
<evidence type="ECO:0000259" key="1">
    <source>
        <dbReference type="PROSITE" id="PS50995"/>
    </source>
</evidence>
<accession>A0A1M5XWD0</accession>
<dbReference type="Proteomes" id="UP000189796">
    <property type="component" value="Chromosome I"/>
</dbReference>
<dbReference type="Pfam" id="PF12802">
    <property type="entry name" value="MarR_2"/>
    <property type="match status" value="1"/>
</dbReference>
<protein>
    <submittedName>
        <fullName evidence="2">DNA-binding transcriptional regulator, MarR family</fullName>
    </submittedName>
</protein>
<dbReference type="PANTHER" id="PTHR33164:SF105">
    <property type="entry name" value="TRANSCRIPTIONAL REPRESSOR PROTEIN-RELATED"/>
    <property type="match status" value="1"/>
</dbReference>
<dbReference type="RefSeq" id="WP_245332388.1">
    <property type="nucleotide sequence ID" value="NZ_LT670817.1"/>
</dbReference>
<sequence length="162" mass="17807">MKERTRYARPESEGRCHCTELRKASRRISQLYDTALAPSGLKTTQRAILAEIGRSEPATVGALADALVMDAGGLAHTLKPLTREKLVTIAVDPQDRRNRLISLTRLGRSKLRESDALWEAAQRSFKAALGATGSEDLRVVMQLLVANDFTETFEKALASTGR</sequence>
<name>A0A1M5XWD0_9BRAD</name>
<dbReference type="InterPro" id="IPR039422">
    <property type="entry name" value="MarR/SlyA-like"/>
</dbReference>
<evidence type="ECO:0000313" key="3">
    <source>
        <dbReference type="Proteomes" id="UP000189796"/>
    </source>
</evidence>
<dbReference type="InterPro" id="IPR036390">
    <property type="entry name" value="WH_DNA-bd_sf"/>
</dbReference>
<dbReference type="PROSITE" id="PS50995">
    <property type="entry name" value="HTH_MARR_2"/>
    <property type="match status" value="1"/>
</dbReference>
<reference evidence="2 3" key="1">
    <citation type="submission" date="2016-11" db="EMBL/GenBank/DDBJ databases">
        <authorList>
            <person name="Jaros S."/>
            <person name="Januszkiewicz K."/>
            <person name="Wedrychowicz H."/>
        </authorList>
    </citation>
    <scope>NUCLEOTIDE SEQUENCE [LARGE SCALE GENOMIC DNA]</scope>
    <source>
        <strain evidence="2 3">GAS138</strain>
    </source>
</reference>
<dbReference type="GO" id="GO:0003677">
    <property type="term" value="F:DNA binding"/>
    <property type="evidence" value="ECO:0007669"/>
    <property type="project" value="UniProtKB-KW"/>
</dbReference>
<dbReference type="EMBL" id="LT670817">
    <property type="protein sequence ID" value="SHI03543.1"/>
    <property type="molecule type" value="Genomic_DNA"/>
</dbReference>
<dbReference type="PANTHER" id="PTHR33164">
    <property type="entry name" value="TRANSCRIPTIONAL REGULATOR, MARR FAMILY"/>
    <property type="match status" value="1"/>
</dbReference>
<dbReference type="GO" id="GO:0003700">
    <property type="term" value="F:DNA-binding transcription factor activity"/>
    <property type="evidence" value="ECO:0007669"/>
    <property type="project" value="InterPro"/>
</dbReference>
<dbReference type="Gene3D" id="1.10.10.10">
    <property type="entry name" value="Winged helix-like DNA-binding domain superfamily/Winged helix DNA-binding domain"/>
    <property type="match status" value="1"/>
</dbReference>
<dbReference type="InterPro" id="IPR000835">
    <property type="entry name" value="HTH_MarR-typ"/>
</dbReference>
<proteinExistence type="predicted"/>